<name>A0ABP9S4Y7_9GAMM</name>
<comment type="caution">
    <text evidence="1">The sequence shown here is derived from an EMBL/GenBank/DDBJ whole genome shotgun (WGS) entry which is preliminary data.</text>
</comment>
<dbReference type="Proteomes" id="UP001501600">
    <property type="component" value="Unassembled WGS sequence"/>
</dbReference>
<accession>A0ABP9S4Y7</accession>
<gene>
    <name evidence="1" type="ORF">GCM10025772_15580</name>
</gene>
<evidence type="ECO:0000313" key="2">
    <source>
        <dbReference type="Proteomes" id="UP001501600"/>
    </source>
</evidence>
<dbReference type="Pfam" id="PF01136">
    <property type="entry name" value="Peptidase_U32"/>
    <property type="match status" value="1"/>
</dbReference>
<organism evidence="1 2">
    <name type="scientific">Ferrimonas gelatinilytica</name>
    <dbReference type="NCBI Taxonomy" id="1255257"/>
    <lineage>
        <taxon>Bacteria</taxon>
        <taxon>Pseudomonadati</taxon>
        <taxon>Pseudomonadota</taxon>
        <taxon>Gammaproteobacteria</taxon>
        <taxon>Alteromonadales</taxon>
        <taxon>Ferrimonadaceae</taxon>
        <taxon>Ferrimonas</taxon>
    </lineage>
</organism>
<protein>
    <submittedName>
        <fullName evidence="1">U32 family peptidase</fullName>
    </submittedName>
</protein>
<reference evidence="2" key="1">
    <citation type="journal article" date="2019" name="Int. J. Syst. Evol. Microbiol.">
        <title>The Global Catalogue of Microorganisms (GCM) 10K type strain sequencing project: providing services to taxonomists for standard genome sequencing and annotation.</title>
        <authorList>
            <consortium name="The Broad Institute Genomics Platform"/>
            <consortium name="The Broad Institute Genome Sequencing Center for Infectious Disease"/>
            <person name="Wu L."/>
            <person name="Ma J."/>
        </authorList>
    </citation>
    <scope>NUCLEOTIDE SEQUENCE [LARGE SCALE GENOMIC DNA]</scope>
    <source>
        <strain evidence="2">JCM 18720</strain>
    </source>
</reference>
<dbReference type="PANTHER" id="PTHR30217:SF11">
    <property type="entry name" value="UBIQUINONE BIOSYNTHESIS PROTEIN UBIV"/>
    <property type="match status" value="1"/>
</dbReference>
<sequence>MTETGVNPMRLSLAPNWWPMDRQAQQSWLAQAQASPAERIVLGETVCRLRDRMAPRTLLEHAQALKAAGKEVVLASLNMVASEADLALVRGVCRQNEFPLEAHDMAGVALAHQHGLPFIAGAGLNIYNLDGIRWLLSLGMVGYQPPMEMAADTLATLMAQCQAAQLRDRFSLEILGYGRPVLAVSARCSSARVAGRNRQRCNKVCQQQGALPVETLEQQPLLTLNGVQVHGHRPQDLLGELALLRALGVEWLRVDPGPQGAQPWLKDLQRALAQQEDAFTPPEPGIRHFWQRPEGDFALHGD</sequence>
<dbReference type="InterPro" id="IPR001539">
    <property type="entry name" value="Peptidase_U32"/>
</dbReference>
<keyword evidence="2" id="KW-1185">Reference proteome</keyword>
<dbReference type="EMBL" id="BAABLF010000008">
    <property type="protein sequence ID" value="GAA5190575.1"/>
    <property type="molecule type" value="Genomic_DNA"/>
</dbReference>
<proteinExistence type="predicted"/>
<dbReference type="PANTHER" id="PTHR30217">
    <property type="entry name" value="PEPTIDASE U32 FAMILY"/>
    <property type="match status" value="1"/>
</dbReference>
<evidence type="ECO:0000313" key="1">
    <source>
        <dbReference type="EMBL" id="GAA5190575.1"/>
    </source>
</evidence>
<dbReference type="InterPro" id="IPR051454">
    <property type="entry name" value="RNA/ubiquinone_mod_enzymes"/>
</dbReference>